<keyword evidence="2" id="KW-1185">Reference proteome</keyword>
<proteinExistence type="predicted"/>
<dbReference type="AlphaFoldDB" id="T1GQD2"/>
<reference evidence="1" key="2">
    <citation type="submission" date="2015-06" db="UniProtKB">
        <authorList>
            <consortium name="EnsemblMetazoa"/>
        </authorList>
    </citation>
    <scope>IDENTIFICATION</scope>
</reference>
<dbReference type="HOGENOM" id="CLU_2608758_0_0_1"/>
<sequence>MNNYCATAPHSGFLSEHSAAEIDIIITRKGNFGVVFRNFEHMIVLNCQTGFTFTSKDGNVNYGFRSFFDMKPLIYDCQL</sequence>
<dbReference type="Proteomes" id="UP000015102">
    <property type="component" value="Unassembled WGS sequence"/>
</dbReference>
<reference evidence="2" key="1">
    <citation type="submission" date="2013-02" db="EMBL/GenBank/DDBJ databases">
        <authorList>
            <person name="Hughes D."/>
        </authorList>
    </citation>
    <scope>NUCLEOTIDE SEQUENCE</scope>
    <source>
        <strain>Durham</strain>
        <strain evidence="2">NC isolate 2 -- Noor lab</strain>
    </source>
</reference>
<organism evidence="1 2">
    <name type="scientific">Megaselia scalaris</name>
    <name type="common">Humpbacked fly</name>
    <name type="synonym">Phora scalaris</name>
    <dbReference type="NCBI Taxonomy" id="36166"/>
    <lineage>
        <taxon>Eukaryota</taxon>
        <taxon>Metazoa</taxon>
        <taxon>Ecdysozoa</taxon>
        <taxon>Arthropoda</taxon>
        <taxon>Hexapoda</taxon>
        <taxon>Insecta</taxon>
        <taxon>Pterygota</taxon>
        <taxon>Neoptera</taxon>
        <taxon>Endopterygota</taxon>
        <taxon>Diptera</taxon>
        <taxon>Brachycera</taxon>
        <taxon>Muscomorpha</taxon>
        <taxon>Platypezoidea</taxon>
        <taxon>Phoridae</taxon>
        <taxon>Megaseliini</taxon>
        <taxon>Megaselia</taxon>
    </lineage>
</organism>
<dbReference type="EMBL" id="CAQQ02075528">
    <property type="status" value="NOT_ANNOTATED_CDS"/>
    <property type="molecule type" value="Genomic_DNA"/>
</dbReference>
<protein>
    <submittedName>
        <fullName evidence="1">Uncharacterized protein</fullName>
    </submittedName>
</protein>
<evidence type="ECO:0000313" key="2">
    <source>
        <dbReference type="Proteomes" id="UP000015102"/>
    </source>
</evidence>
<evidence type="ECO:0000313" key="1">
    <source>
        <dbReference type="EnsemblMetazoa" id="MESCA005836-PA"/>
    </source>
</evidence>
<name>T1GQD2_MEGSC</name>
<dbReference type="EnsemblMetazoa" id="MESCA005836-RA">
    <property type="protein sequence ID" value="MESCA005836-PA"/>
    <property type="gene ID" value="MESCA005836"/>
</dbReference>
<accession>T1GQD2</accession>